<reference evidence="1 2" key="1">
    <citation type="submission" date="2020-02" db="EMBL/GenBank/DDBJ databases">
        <authorList>
            <person name="Ma Q."/>
            <person name="Huang Y."/>
            <person name="Song X."/>
            <person name="Pei D."/>
        </authorList>
    </citation>
    <scope>NUCLEOTIDE SEQUENCE [LARGE SCALE GENOMIC DNA]</scope>
    <source>
        <strain evidence="1">Sxm20200214</strain>
        <tissue evidence="1">Leaf</tissue>
    </source>
</reference>
<keyword evidence="2" id="KW-1185">Reference proteome</keyword>
<comment type="caution">
    <text evidence="1">The sequence shown here is derived from an EMBL/GenBank/DDBJ whole genome shotgun (WGS) entry which is preliminary data.</text>
</comment>
<organism evidence="1 2">
    <name type="scientific">Brassica carinata</name>
    <name type="common">Ethiopian mustard</name>
    <name type="synonym">Abyssinian cabbage</name>
    <dbReference type="NCBI Taxonomy" id="52824"/>
    <lineage>
        <taxon>Eukaryota</taxon>
        <taxon>Viridiplantae</taxon>
        <taxon>Streptophyta</taxon>
        <taxon>Embryophyta</taxon>
        <taxon>Tracheophyta</taxon>
        <taxon>Spermatophyta</taxon>
        <taxon>Magnoliopsida</taxon>
        <taxon>eudicotyledons</taxon>
        <taxon>Gunneridae</taxon>
        <taxon>Pentapetalae</taxon>
        <taxon>rosids</taxon>
        <taxon>malvids</taxon>
        <taxon>Brassicales</taxon>
        <taxon>Brassicaceae</taxon>
        <taxon>Brassiceae</taxon>
        <taxon>Brassica</taxon>
    </lineage>
</organism>
<dbReference type="OrthoDB" id="673865at2759"/>
<proteinExistence type="predicted"/>
<dbReference type="EMBL" id="JAAMPC010000008">
    <property type="protein sequence ID" value="KAG2298344.1"/>
    <property type="molecule type" value="Genomic_DNA"/>
</dbReference>
<gene>
    <name evidence="1" type="ORF">Bca52824_034816</name>
</gene>
<evidence type="ECO:0000313" key="1">
    <source>
        <dbReference type="EMBL" id="KAG2298344.1"/>
    </source>
</evidence>
<dbReference type="AlphaFoldDB" id="A0A8X7S6H3"/>
<sequence>MELTNIEPLLKRLESLTMNDCWGFDFGRISGDMIRELAIKDCDFYFSCTFDLPRVDVFKYSGDIFCFEFDRMNAVISEVDLDFQVLDTKNDD</sequence>
<name>A0A8X7S6H3_BRACI</name>
<dbReference type="Proteomes" id="UP000886595">
    <property type="component" value="Unassembled WGS sequence"/>
</dbReference>
<accession>A0A8X7S6H3</accession>
<protein>
    <submittedName>
        <fullName evidence="1">Uncharacterized protein</fullName>
    </submittedName>
</protein>
<evidence type="ECO:0000313" key="2">
    <source>
        <dbReference type="Proteomes" id="UP000886595"/>
    </source>
</evidence>